<evidence type="ECO:0000313" key="5">
    <source>
        <dbReference type="EMBL" id="WOB10002.1"/>
    </source>
</evidence>
<evidence type="ECO:0000256" key="1">
    <source>
        <dbReference type="ARBA" id="ARBA00005964"/>
    </source>
</evidence>
<dbReference type="PANTHER" id="PTHR11559">
    <property type="entry name" value="CARBOXYLESTERASE"/>
    <property type="match status" value="1"/>
</dbReference>
<protein>
    <recommendedName>
        <fullName evidence="3">Carboxylic ester hydrolase</fullName>
        <ecNumber evidence="3">3.1.1.-</ecNumber>
    </recommendedName>
</protein>
<dbReference type="Proteomes" id="UP001303946">
    <property type="component" value="Chromosome"/>
</dbReference>
<dbReference type="InterPro" id="IPR019826">
    <property type="entry name" value="Carboxylesterase_B_AS"/>
</dbReference>
<dbReference type="PROSITE" id="PS51257">
    <property type="entry name" value="PROKAR_LIPOPROTEIN"/>
    <property type="match status" value="1"/>
</dbReference>
<dbReference type="InterPro" id="IPR050309">
    <property type="entry name" value="Type-B_Carboxylest/Lipase"/>
</dbReference>
<dbReference type="Gene3D" id="3.40.50.1820">
    <property type="entry name" value="alpha/beta hydrolase"/>
    <property type="match status" value="1"/>
</dbReference>
<reference evidence="5 6" key="1">
    <citation type="submission" date="2023-10" db="EMBL/GenBank/DDBJ databases">
        <title>Bacteria for the degradation of biodegradable plastic PBAT(Polybutylene adipate terephthalate).</title>
        <authorList>
            <person name="Weon H.-Y."/>
            <person name="Yeon J."/>
        </authorList>
    </citation>
    <scope>NUCLEOTIDE SEQUENCE [LARGE SCALE GENOMIC DNA]</scope>
    <source>
        <strain evidence="5 6">SBD 7-3</strain>
    </source>
</reference>
<feature type="signal peptide" evidence="3">
    <location>
        <begin position="1"/>
        <end position="22"/>
    </location>
</feature>
<dbReference type="RefSeq" id="WP_316702891.1">
    <property type="nucleotide sequence ID" value="NZ_CP136336.1"/>
</dbReference>
<dbReference type="SUPFAM" id="SSF53474">
    <property type="entry name" value="alpha/beta-Hydrolases"/>
    <property type="match status" value="1"/>
</dbReference>
<keyword evidence="6" id="KW-1185">Reference proteome</keyword>
<dbReference type="Pfam" id="PF00135">
    <property type="entry name" value="COesterase"/>
    <property type="match status" value="1"/>
</dbReference>
<accession>A0ABZ0D440</accession>
<evidence type="ECO:0000259" key="4">
    <source>
        <dbReference type="Pfam" id="PF00135"/>
    </source>
</evidence>
<sequence>MNTKSFWTTALAGLAMATGLVACGGGSDDVEATTANGVVRGSISGNTISYKGIPYAAPPVGARRWAAPAAPANWSGVRDAKSFAPHCPQAASPFGSASTNEDCLYLNVYTPKAPGNYPVFVWIHGGAFYLGLSDGYDPTKLVNQGLVVVTLNYRLGALGFMSHALLSAEQGGTSGNYGLMDQQAALRWVRANIANFGGNRDNITIAGESAGGFSVHSHVASAGSAGLFHKAIAMSAAYPFGAAQDSLAVAQAKGASVVTTAATIRSTATGTTVPACSDLTCMRNLPVSVLLGAQMTPYPSGPVPSRDGVVLTQDVRTTIAAGTHNRVPMIEGTTRDEWRLFAALDELTATPPMTQVLTSDADHIAKVTALLGGALNPAAGPTATAMVNGFYPAANYGGSATLAYGALGTDMIFACNGRIAALELQQHRAVYAYEFRDRTAPSVLPHRATLDLGAPHTSELQYIFNMAGTASFNAAQQALSDTMVKYWANFAKNGDPNGAGVPTWAAYTQANDSYQGLDIGTNGVGPLATNFATAHNCTAWNGMVPFTPTP</sequence>
<feature type="domain" description="Carboxylesterase type B" evidence="4">
    <location>
        <begin position="31"/>
        <end position="522"/>
    </location>
</feature>
<organism evidence="5 6">
    <name type="scientific">Piscinibacter gummiphilus</name>
    <dbReference type="NCBI Taxonomy" id="946333"/>
    <lineage>
        <taxon>Bacteria</taxon>
        <taxon>Pseudomonadati</taxon>
        <taxon>Pseudomonadota</taxon>
        <taxon>Betaproteobacteria</taxon>
        <taxon>Burkholderiales</taxon>
        <taxon>Sphaerotilaceae</taxon>
        <taxon>Piscinibacter</taxon>
    </lineage>
</organism>
<name>A0ABZ0D440_9BURK</name>
<comment type="similarity">
    <text evidence="1 3">Belongs to the type-B carboxylesterase/lipase family.</text>
</comment>
<dbReference type="InterPro" id="IPR002018">
    <property type="entry name" value="CarbesteraseB"/>
</dbReference>
<evidence type="ECO:0000313" key="6">
    <source>
        <dbReference type="Proteomes" id="UP001303946"/>
    </source>
</evidence>
<keyword evidence="3" id="KW-0732">Signal</keyword>
<keyword evidence="2 3" id="KW-0378">Hydrolase</keyword>
<dbReference type="EMBL" id="CP136336">
    <property type="protein sequence ID" value="WOB10002.1"/>
    <property type="molecule type" value="Genomic_DNA"/>
</dbReference>
<dbReference type="EC" id="3.1.1.-" evidence="3"/>
<feature type="chain" id="PRO_5045008552" description="Carboxylic ester hydrolase" evidence="3">
    <location>
        <begin position="23"/>
        <end position="550"/>
    </location>
</feature>
<evidence type="ECO:0000256" key="2">
    <source>
        <dbReference type="ARBA" id="ARBA00022801"/>
    </source>
</evidence>
<proteinExistence type="inferred from homology"/>
<dbReference type="PROSITE" id="PS00941">
    <property type="entry name" value="CARBOXYLESTERASE_B_2"/>
    <property type="match status" value="1"/>
</dbReference>
<gene>
    <name evidence="5" type="ORF">RXV79_08020</name>
</gene>
<evidence type="ECO:0000256" key="3">
    <source>
        <dbReference type="RuleBase" id="RU361235"/>
    </source>
</evidence>
<dbReference type="PROSITE" id="PS00122">
    <property type="entry name" value="CARBOXYLESTERASE_B_1"/>
    <property type="match status" value="1"/>
</dbReference>
<dbReference type="InterPro" id="IPR029058">
    <property type="entry name" value="AB_hydrolase_fold"/>
</dbReference>
<dbReference type="InterPro" id="IPR019819">
    <property type="entry name" value="Carboxylesterase_B_CS"/>
</dbReference>